<dbReference type="PANTHER" id="PTHR10845:SF192">
    <property type="entry name" value="DOUBLE HIT, ISOFORM B"/>
    <property type="match status" value="1"/>
</dbReference>
<evidence type="ECO:0000313" key="5">
    <source>
        <dbReference type="EMBL" id="KOF66980.1"/>
    </source>
</evidence>
<feature type="compositionally biased region" description="Basic and acidic residues" evidence="2">
    <location>
        <begin position="197"/>
        <end position="208"/>
    </location>
</feature>
<protein>
    <recommendedName>
        <fullName evidence="6">CCHC-type domain-containing protein</fullName>
    </recommendedName>
</protein>
<dbReference type="PROSITE" id="PS50158">
    <property type="entry name" value="ZF_CCHC"/>
    <property type="match status" value="1"/>
</dbReference>
<dbReference type="PRINTS" id="PR01301">
    <property type="entry name" value="RGSPROTEIN"/>
</dbReference>
<feature type="region of interest" description="Disordered" evidence="2">
    <location>
        <begin position="330"/>
        <end position="369"/>
    </location>
</feature>
<dbReference type="PROSITE" id="PS50132">
    <property type="entry name" value="RGS"/>
    <property type="match status" value="1"/>
</dbReference>
<dbReference type="InterPro" id="IPR044926">
    <property type="entry name" value="RGS_subdomain_2"/>
</dbReference>
<dbReference type="InterPro" id="IPR016137">
    <property type="entry name" value="RGS"/>
</dbReference>
<evidence type="ECO:0000256" key="2">
    <source>
        <dbReference type="SAM" id="MobiDB-lite"/>
    </source>
</evidence>
<keyword evidence="1" id="KW-0479">Metal-binding</keyword>
<evidence type="ECO:0000259" key="3">
    <source>
        <dbReference type="PROSITE" id="PS50132"/>
    </source>
</evidence>
<dbReference type="Gene3D" id="1.10.167.10">
    <property type="entry name" value="Regulator of G-protein Signalling 4, domain 2"/>
    <property type="match status" value="2"/>
</dbReference>
<feature type="compositionally biased region" description="Polar residues" evidence="2">
    <location>
        <begin position="1"/>
        <end position="14"/>
    </location>
</feature>
<dbReference type="SMART" id="SM00315">
    <property type="entry name" value="RGS"/>
    <property type="match status" value="1"/>
</dbReference>
<dbReference type="OrthoDB" id="10266999at2759"/>
<sequence>MTTMMRNQSPATNENDVRMRSNRPSKDNKENKETKDQPVQQQTPQNESPEEAVSPTSSPTHTRERRFSTTCCFCWCCTPPCFSNTRTITNNTHNPTNNNTTTIREPLYKVLDSLEKAVKSPSYHSLRKLSLVSNKGRLAWVPVIEFGSILISLATTGFRKQGFVSKKESLGSGRSSKGDNSPNSNMVVKNDQLSQSRSKELDSNSDREELLSLEDMKNWSESFDRLIRSNGGRRKFREFLRMEYSEENMLFWLACEELKREQNSELIEEKARLIYEDYISILSPKETTDSDMIKIPEEVILPADVRLRVVVEGRPPRCYLCSEKGHMKARCPQREEMEQPKEQEKVNDEVQEEEKEGQKKKKETKETEKAVIKEVEKEIEREIEKEVEKEVMEEEKIEASRLESCLTHEVEQQQEEEVTTTEMDKVMPRAEHSKRKRRKYNWYFVTYDKNVCTEKMISKMKLVIRVKLPKDSYGENVKVILIVKERYSRWKGKCRFEPPTYEVSLDSRVREVINQNMLDPSPHTFDEAQLQIYTLMHQDPYPRFLNSQLYKKLIEEASS</sequence>
<feature type="domain" description="CCHC-type" evidence="4">
    <location>
        <begin position="317"/>
        <end position="333"/>
    </location>
</feature>
<accession>A0A0L8FRC8</accession>
<dbReference type="SUPFAM" id="SSF48097">
    <property type="entry name" value="Regulator of G-protein signaling, RGS"/>
    <property type="match status" value="2"/>
</dbReference>
<dbReference type="AlphaFoldDB" id="A0A0L8FRC8"/>
<feature type="compositionally biased region" description="Polar residues" evidence="2">
    <location>
        <begin position="37"/>
        <end position="47"/>
    </location>
</feature>
<feature type="region of interest" description="Disordered" evidence="2">
    <location>
        <begin position="1"/>
        <end position="63"/>
    </location>
</feature>
<dbReference type="GO" id="GO:0003676">
    <property type="term" value="F:nucleic acid binding"/>
    <property type="evidence" value="ECO:0007669"/>
    <property type="project" value="InterPro"/>
</dbReference>
<feature type="compositionally biased region" description="Basic and acidic residues" evidence="2">
    <location>
        <begin position="422"/>
        <end position="431"/>
    </location>
</feature>
<dbReference type="InterPro" id="IPR036305">
    <property type="entry name" value="RGS_sf"/>
</dbReference>
<gene>
    <name evidence="5" type="ORF">OCBIM_22010790mg</name>
</gene>
<evidence type="ECO:0000256" key="1">
    <source>
        <dbReference type="PROSITE-ProRule" id="PRU00047"/>
    </source>
</evidence>
<feature type="compositionally biased region" description="Basic and acidic residues" evidence="2">
    <location>
        <begin position="15"/>
        <end position="36"/>
    </location>
</feature>
<feature type="domain" description="RGS" evidence="3">
    <location>
        <begin position="222"/>
        <end position="554"/>
    </location>
</feature>
<feature type="region of interest" description="Disordered" evidence="2">
    <location>
        <begin position="408"/>
        <end position="431"/>
    </location>
</feature>
<dbReference type="SUPFAM" id="SSF57756">
    <property type="entry name" value="Retrovirus zinc finger-like domains"/>
    <property type="match status" value="1"/>
</dbReference>
<dbReference type="GO" id="GO:0008270">
    <property type="term" value="F:zinc ion binding"/>
    <property type="evidence" value="ECO:0007669"/>
    <property type="project" value="UniProtKB-KW"/>
</dbReference>
<name>A0A0L8FRC8_OCTBM</name>
<keyword evidence="1" id="KW-0863">Zinc-finger</keyword>
<dbReference type="InterPro" id="IPR036875">
    <property type="entry name" value="Znf_CCHC_sf"/>
</dbReference>
<dbReference type="InterPro" id="IPR001878">
    <property type="entry name" value="Znf_CCHC"/>
</dbReference>
<evidence type="ECO:0008006" key="6">
    <source>
        <dbReference type="Google" id="ProtNLM"/>
    </source>
</evidence>
<organism evidence="5">
    <name type="scientific">Octopus bimaculoides</name>
    <name type="common">California two-spotted octopus</name>
    <dbReference type="NCBI Taxonomy" id="37653"/>
    <lineage>
        <taxon>Eukaryota</taxon>
        <taxon>Metazoa</taxon>
        <taxon>Spiralia</taxon>
        <taxon>Lophotrochozoa</taxon>
        <taxon>Mollusca</taxon>
        <taxon>Cephalopoda</taxon>
        <taxon>Coleoidea</taxon>
        <taxon>Octopodiformes</taxon>
        <taxon>Octopoda</taxon>
        <taxon>Incirrata</taxon>
        <taxon>Octopodidae</taxon>
        <taxon>Octopus</taxon>
    </lineage>
</organism>
<dbReference type="Gene3D" id="4.10.60.10">
    <property type="entry name" value="Zinc finger, CCHC-type"/>
    <property type="match status" value="1"/>
</dbReference>
<feature type="compositionally biased region" description="Polar residues" evidence="2">
    <location>
        <begin position="172"/>
        <end position="196"/>
    </location>
</feature>
<proteinExistence type="predicted"/>
<keyword evidence="1" id="KW-0862">Zinc</keyword>
<dbReference type="Pfam" id="PF00615">
    <property type="entry name" value="RGS"/>
    <property type="match status" value="2"/>
</dbReference>
<dbReference type="PANTHER" id="PTHR10845">
    <property type="entry name" value="REGULATOR OF G PROTEIN SIGNALING"/>
    <property type="match status" value="1"/>
</dbReference>
<reference evidence="5" key="1">
    <citation type="submission" date="2015-07" db="EMBL/GenBank/DDBJ databases">
        <title>MeaNS - Measles Nucleotide Surveillance Program.</title>
        <authorList>
            <person name="Tran T."/>
            <person name="Druce J."/>
        </authorList>
    </citation>
    <scope>NUCLEOTIDE SEQUENCE</scope>
    <source>
        <strain evidence="5">UCB-OBI-ISO-001</strain>
        <tissue evidence="5">Gonad</tissue>
    </source>
</reference>
<dbReference type="STRING" id="37653.A0A0L8FRC8"/>
<evidence type="ECO:0000259" key="4">
    <source>
        <dbReference type="PROSITE" id="PS50158"/>
    </source>
</evidence>
<dbReference type="EMBL" id="KQ427521">
    <property type="protein sequence ID" value="KOF66980.1"/>
    <property type="molecule type" value="Genomic_DNA"/>
</dbReference>
<feature type="compositionally biased region" description="Basic and acidic residues" evidence="2">
    <location>
        <begin position="332"/>
        <end position="348"/>
    </location>
</feature>
<feature type="region of interest" description="Disordered" evidence="2">
    <location>
        <begin position="168"/>
        <end position="208"/>
    </location>
</feature>